<organism evidence="2 3">
    <name type="scientific">Effrenium voratum</name>
    <dbReference type="NCBI Taxonomy" id="2562239"/>
    <lineage>
        <taxon>Eukaryota</taxon>
        <taxon>Sar</taxon>
        <taxon>Alveolata</taxon>
        <taxon>Dinophyceae</taxon>
        <taxon>Suessiales</taxon>
        <taxon>Symbiodiniaceae</taxon>
        <taxon>Effrenium</taxon>
    </lineage>
</organism>
<sequence length="206" mass="22872">MAPACENRQPVEPADSSDPLPSWSSRNIVSLGDLPMMQTAPASLRSSPRASPRSSLRSSLRCPQTPRPSRTVRFELEEEGSEDSDVESLDSFESWALPKVGRGVYPNRLLHERHVKSMNAFLEEVKRSPLQWRCQVAASDIGKRLQARRLNQPLDESLTRTESAPVLGSANRARQVQPSGTSHFDLVAARAKRPQPVPIPFLMPKA</sequence>
<evidence type="ECO:0000256" key="1">
    <source>
        <dbReference type="SAM" id="MobiDB-lite"/>
    </source>
</evidence>
<feature type="region of interest" description="Disordered" evidence="1">
    <location>
        <begin position="1"/>
        <end position="85"/>
    </location>
</feature>
<reference evidence="2" key="1">
    <citation type="submission" date="2023-08" db="EMBL/GenBank/DDBJ databases">
        <authorList>
            <person name="Chen Y."/>
            <person name="Shah S."/>
            <person name="Dougan E. K."/>
            <person name="Thang M."/>
            <person name="Chan C."/>
        </authorList>
    </citation>
    <scope>NUCLEOTIDE SEQUENCE</scope>
</reference>
<dbReference type="EMBL" id="CAUJNA010000123">
    <property type="protein sequence ID" value="CAJ1372238.1"/>
    <property type="molecule type" value="Genomic_DNA"/>
</dbReference>
<evidence type="ECO:0000313" key="3">
    <source>
        <dbReference type="Proteomes" id="UP001178507"/>
    </source>
</evidence>
<dbReference type="AlphaFoldDB" id="A0AA36MLS2"/>
<comment type="caution">
    <text evidence="2">The sequence shown here is derived from an EMBL/GenBank/DDBJ whole genome shotgun (WGS) entry which is preliminary data.</text>
</comment>
<feature type="compositionally biased region" description="Low complexity" evidence="1">
    <location>
        <begin position="40"/>
        <end position="61"/>
    </location>
</feature>
<name>A0AA36MLS2_9DINO</name>
<protein>
    <submittedName>
        <fullName evidence="2">Uncharacterized protein</fullName>
    </submittedName>
</protein>
<gene>
    <name evidence="2" type="ORF">EVOR1521_LOCUS2360</name>
</gene>
<dbReference type="Proteomes" id="UP001178507">
    <property type="component" value="Unassembled WGS sequence"/>
</dbReference>
<proteinExistence type="predicted"/>
<keyword evidence="3" id="KW-1185">Reference proteome</keyword>
<feature type="compositionally biased region" description="Acidic residues" evidence="1">
    <location>
        <begin position="76"/>
        <end position="85"/>
    </location>
</feature>
<evidence type="ECO:0000313" key="2">
    <source>
        <dbReference type="EMBL" id="CAJ1372238.1"/>
    </source>
</evidence>
<accession>A0AA36MLS2</accession>